<sequence>MKPHVQPEKLKC</sequence>
<accession>A0A2P2PAP4</accession>
<dbReference type="EMBL" id="GGEC01071344">
    <property type="protein sequence ID" value="MBX51828.1"/>
    <property type="molecule type" value="Transcribed_RNA"/>
</dbReference>
<organism evidence="1">
    <name type="scientific">Rhizophora mucronata</name>
    <name type="common">Asiatic mangrove</name>
    <dbReference type="NCBI Taxonomy" id="61149"/>
    <lineage>
        <taxon>Eukaryota</taxon>
        <taxon>Viridiplantae</taxon>
        <taxon>Streptophyta</taxon>
        <taxon>Embryophyta</taxon>
        <taxon>Tracheophyta</taxon>
        <taxon>Spermatophyta</taxon>
        <taxon>Magnoliopsida</taxon>
        <taxon>eudicotyledons</taxon>
        <taxon>Gunneridae</taxon>
        <taxon>Pentapetalae</taxon>
        <taxon>rosids</taxon>
        <taxon>fabids</taxon>
        <taxon>Malpighiales</taxon>
        <taxon>Rhizophoraceae</taxon>
        <taxon>Rhizophora</taxon>
    </lineage>
</organism>
<name>A0A2P2PAP4_RHIMU</name>
<proteinExistence type="predicted"/>
<protein>
    <submittedName>
        <fullName evidence="1">Uncharacterized protein</fullName>
    </submittedName>
</protein>
<evidence type="ECO:0000313" key="1">
    <source>
        <dbReference type="EMBL" id="MBX51828.1"/>
    </source>
</evidence>
<reference evidence="1" key="1">
    <citation type="submission" date="2018-02" db="EMBL/GenBank/DDBJ databases">
        <title>Rhizophora mucronata_Transcriptome.</title>
        <authorList>
            <person name="Meera S.P."/>
            <person name="Sreeshan A."/>
            <person name="Augustine A."/>
        </authorList>
    </citation>
    <scope>NUCLEOTIDE SEQUENCE</scope>
    <source>
        <tissue evidence="1">Leaf</tissue>
    </source>
</reference>